<dbReference type="Gene3D" id="3.10.580.10">
    <property type="entry name" value="CBS-domain"/>
    <property type="match status" value="1"/>
</dbReference>
<dbReference type="InterPro" id="IPR046342">
    <property type="entry name" value="CBS_dom_sf"/>
</dbReference>
<evidence type="ECO:0000259" key="3">
    <source>
        <dbReference type="PROSITE" id="PS51371"/>
    </source>
</evidence>
<dbReference type="EC" id="1.1.1.205" evidence="4"/>
<evidence type="ECO:0000313" key="4">
    <source>
        <dbReference type="EMBL" id="UGS37673.1"/>
    </source>
</evidence>
<proteinExistence type="predicted"/>
<dbReference type="KEGG" id="sbae:DSM104329_04093"/>
<name>A0A9E6Y105_9ACTN</name>
<dbReference type="Proteomes" id="UP001162834">
    <property type="component" value="Chromosome"/>
</dbReference>
<dbReference type="AlphaFoldDB" id="A0A9E6Y105"/>
<organism evidence="4 5">
    <name type="scientific">Capillimicrobium parvum</name>
    <dbReference type="NCBI Taxonomy" id="2884022"/>
    <lineage>
        <taxon>Bacteria</taxon>
        <taxon>Bacillati</taxon>
        <taxon>Actinomycetota</taxon>
        <taxon>Thermoleophilia</taxon>
        <taxon>Solirubrobacterales</taxon>
        <taxon>Capillimicrobiaceae</taxon>
        <taxon>Capillimicrobium</taxon>
    </lineage>
</organism>
<dbReference type="Pfam" id="PF00571">
    <property type="entry name" value="CBS"/>
    <property type="match status" value="2"/>
</dbReference>
<gene>
    <name evidence="4" type="ORF">DSM104329_04093</name>
</gene>
<keyword evidence="5" id="KW-1185">Reference proteome</keyword>
<evidence type="ECO:0000256" key="2">
    <source>
        <dbReference type="PROSITE-ProRule" id="PRU00703"/>
    </source>
</evidence>
<dbReference type="PANTHER" id="PTHR43080:SF2">
    <property type="entry name" value="CBS DOMAIN-CONTAINING PROTEIN"/>
    <property type="match status" value="1"/>
</dbReference>
<dbReference type="PANTHER" id="PTHR43080">
    <property type="entry name" value="CBS DOMAIN-CONTAINING PROTEIN CBSX3, MITOCHONDRIAL"/>
    <property type="match status" value="1"/>
</dbReference>
<dbReference type="InterPro" id="IPR000644">
    <property type="entry name" value="CBS_dom"/>
</dbReference>
<accession>A0A9E6Y105</accession>
<dbReference type="SUPFAM" id="SSF54631">
    <property type="entry name" value="CBS-domain pair"/>
    <property type="match status" value="1"/>
</dbReference>
<dbReference type="SMART" id="SM00116">
    <property type="entry name" value="CBS"/>
    <property type="match status" value="2"/>
</dbReference>
<feature type="domain" description="CBS" evidence="3">
    <location>
        <begin position="1"/>
        <end position="57"/>
    </location>
</feature>
<dbReference type="InterPro" id="IPR051257">
    <property type="entry name" value="Diverse_CBS-Domain"/>
</dbReference>
<keyword evidence="1 2" id="KW-0129">CBS domain</keyword>
<dbReference type="GO" id="GO:0003938">
    <property type="term" value="F:IMP dehydrogenase activity"/>
    <property type="evidence" value="ECO:0007669"/>
    <property type="project" value="UniProtKB-EC"/>
</dbReference>
<protein>
    <submittedName>
        <fullName evidence="4">Inosine-5'-monophosphate dehydrogenase</fullName>
        <ecNumber evidence="4">1.1.1.205</ecNumber>
    </submittedName>
</protein>
<sequence>MEPDVPTVEPDQPVEDAIRLLRDHDLPGVPVVNGGGRCIGIVTESDLVIADEEEGDLHLPHYIQLFGGIVYLEPLHRFEDRLRKALASTVADMMTADPITVDADADVEEAAKLIAKHRHNRLPVSDHGRLVGVVTRLDVLEALHGGD</sequence>
<dbReference type="PROSITE" id="PS51371">
    <property type="entry name" value="CBS"/>
    <property type="match status" value="2"/>
</dbReference>
<keyword evidence="4" id="KW-0560">Oxidoreductase</keyword>
<feature type="domain" description="CBS" evidence="3">
    <location>
        <begin position="94"/>
        <end position="147"/>
    </location>
</feature>
<reference evidence="4" key="1">
    <citation type="journal article" date="2022" name="Int. J. Syst. Evol. Microbiol.">
        <title>Pseudomonas aegrilactucae sp. nov. and Pseudomonas morbosilactucae sp. nov., pathogens causing bacterial rot of lettuce in Japan.</title>
        <authorList>
            <person name="Sawada H."/>
            <person name="Fujikawa T."/>
            <person name="Satou M."/>
        </authorList>
    </citation>
    <scope>NUCLEOTIDE SEQUENCE</scope>
    <source>
        <strain evidence="4">0166_1</strain>
    </source>
</reference>
<dbReference type="EMBL" id="CP087164">
    <property type="protein sequence ID" value="UGS37673.1"/>
    <property type="molecule type" value="Genomic_DNA"/>
</dbReference>
<evidence type="ECO:0000256" key="1">
    <source>
        <dbReference type="ARBA" id="ARBA00023122"/>
    </source>
</evidence>
<dbReference type="CDD" id="cd04586">
    <property type="entry name" value="CBS_pair_BON_assoc"/>
    <property type="match status" value="1"/>
</dbReference>
<evidence type="ECO:0000313" key="5">
    <source>
        <dbReference type="Proteomes" id="UP001162834"/>
    </source>
</evidence>